<dbReference type="OrthoDB" id="9855546at2"/>
<dbReference type="KEGG" id="tcu:Tcur_2125"/>
<sequence>MTITQESSAAMADQAQAVIEAAKKTVDDLDMETVCDMSEVEMAAVIGRLTATLSMLIAAVGQPSTS</sequence>
<proteinExistence type="predicted"/>
<reference evidence="1 2" key="1">
    <citation type="journal article" date="2011" name="Stand. Genomic Sci.">
        <title>Complete genome sequence of Thermomonospora curvata type strain (B9).</title>
        <authorList>
            <person name="Chertkov O."/>
            <person name="Sikorski J."/>
            <person name="Nolan M."/>
            <person name="Lapidus A."/>
            <person name="Lucas S."/>
            <person name="Del Rio T.G."/>
            <person name="Tice H."/>
            <person name="Cheng J.F."/>
            <person name="Goodwin L."/>
            <person name="Pitluck S."/>
            <person name="Liolios K."/>
            <person name="Ivanova N."/>
            <person name="Mavromatis K."/>
            <person name="Mikhailova N."/>
            <person name="Ovchinnikova G."/>
            <person name="Pati A."/>
            <person name="Chen A."/>
            <person name="Palaniappan K."/>
            <person name="Djao O.D."/>
            <person name="Land M."/>
            <person name="Hauser L."/>
            <person name="Chang Y.J."/>
            <person name="Jeffries C.D."/>
            <person name="Brettin T."/>
            <person name="Han C."/>
            <person name="Detter J.C."/>
            <person name="Rohde M."/>
            <person name="Goker M."/>
            <person name="Woyke T."/>
            <person name="Bristow J."/>
            <person name="Eisen J.A."/>
            <person name="Markowitz V."/>
            <person name="Hugenholtz P."/>
            <person name="Klenk H.P."/>
            <person name="Kyrpides N.C."/>
        </authorList>
    </citation>
    <scope>NUCLEOTIDE SEQUENCE [LARGE SCALE GENOMIC DNA]</scope>
    <source>
        <strain evidence="2">ATCC 19995 / DSM 43183 / JCM 3096 / KCTC 9072 / NBRC 15933 / NCIMB 10081 / Henssen B9</strain>
    </source>
</reference>
<dbReference type="HOGENOM" id="CLU_2829853_0_0_11"/>
<name>D1AEW6_THECD</name>
<dbReference type="AlphaFoldDB" id="D1AEW6"/>
<evidence type="ECO:0000313" key="1">
    <source>
        <dbReference type="EMBL" id="ACY97691.1"/>
    </source>
</evidence>
<dbReference type="EMBL" id="CP001738">
    <property type="protein sequence ID" value="ACY97691.1"/>
    <property type="molecule type" value="Genomic_DNA"/>
</dbReference>
<accession>D1AEW6</accession>
<keyword evidence="2" id="KW-1185">Reference proteome</keyword>
<organism evidence="1 2">
    <name type="scientific">Thermomonospora curvata (strain ATCC 19995 / DSM 43183 / JCM 3096 / KCTC 9072 / NBRC 15933 / NCIMB 10081 / Henssen B9)</name>
    <dbReference type="NCBI Taxonomy" id="471852"/>
    <lineage>
        <taxon>Bacteria</taxon>
        <taxon>Bacillati</taxon>
        <taxon>Actinomycetota</taxon>
        <taxon>Actinomycetes</taxon>
        <taxon>Streptosporangiales</taxon>
        <taxon>Thermomonosporaceae</taxon>
        <taxon>Thermomonospora</taxon>
    </lineage>
</organism>
<dbReference type="Proteomes" id="UP000001918">
    <property type="component" value="Chromosome"/>
</dbReference>
<gene>
    <name evidence="1" type="ordered locus">Tcur_2125</name>
</gene>
<protein>
    <submittedName>
        <fullName evidence="1">Uncharacterized protein</fullName>
    </submittedName>
</protein>
<dbReference type="RefSeq" id="WP_012852475.1">
    <property type="nucleotide sequence ID" value="NC_013510.1"/>
</dbReference>
<dbReference type="STRING" id="471852.Tcur_2125"/>
<evidence type="ECO:0000313" key="2">
    <source>
        <dbReference type="Proteomes" id="UP000001918"/>
    </source>
</evidence>